<dbReference type="PANTHER" id="PTHR45849:SF1">
    <property type="entry name" value="FACT COMPLEX SUBUNIT SSRP1"/>
    <property type="match status" value="1"/>
</dbReference>
<organism evidence="20 21">
    <name type="scientific">Aspergillus mulundensis</name>
    <dbReference type="NCBI Taxonomy" id="1810919"/>
    <lineage>
        <taxon>Eukaryota</taxon>
        <taxon>Fungi</taxon>
        <taxon>Dikarya</taxon>
        <taxon>Ascomycota</taxon>
        <taxon>Pezizomycotina</taxon>
        <taxon>Eurotiomycetes</taxon>
        <taxon>Eurotiomycetidae</taxon>
        <taxon>Eurotiales</taxon>
        <taxon>Aspergillaceae</taxon>
        <taxon>Aspergillus</taxon>
        <taxon>Aspergillus subgen. Nidulantes</taxon>
    </lineage>
</organism>
<comment type="subcellular location">
    <subcellularLocation>
        <location evidence="2">Chromosome</location>
    </subcellularLocation>
    <subcellularLocation>
        <location evidence="1">Nucleus</location>
    </subcellularLocation>
</comment>
<evidence type="ECO:0000256" key="13">
    <source>
        <dbReference type="ARBA" id="ARBA00030469"/>
    </source>
</evidence>
<evidence type="ECO:0000256" key="4">
    <source>
        <dbReference type="ARBA" id="ARBA00014978"/>
    </source>
</evidence>
<evidence type="ECO:0000256" key="5">
    <source>
        <dbReference type="ARBA" id="ARBA00022454"/>
    </source>
</evidence>
<evidence type="ECO:0000313" key="20">
    <source>
        <dbReference type="EMBL" id="RDW83750.1"/>
    </source>
</evidence>
<reference evidence="20 21" key="1">
    <citation type="journal article" date="2018" name="IMA Fungus">
        <title>IMA Genome-F 9: Draft genome sequence of Annulohypoxylon stygium, Aspergillus mulundensis, Berkeleyomyces basicola (syn. Thielaviopsis basicola), Ceratocystis smalleyi, two Cercospora beticola strains, Coleophoma cylindrospora, Fusarium fracticaudum, Phialophora cf. hyalina, and Morchella septimelata.</title>
        <authorList>
            <person name="Wingfield B.D."/>
            <person name="Bills G.F."/>
            <person name="Dong Y."/>
            <person name="Huang W."/>
            <person name="Nel W.J."/>
            <person name="Swalarsk-Parry B.S."/>
            <person name="Vaghefi N."/>
            <person name="Wilken P.M."/>
            <person name="An Z."/>
            <person name="de Beer Z.W."/>
            <person name="De Vos L."/>
            <person name="Chen L."/>
            <person name="Duong T.A."/>
            <person name="Gao Y."/>
            <person name="Hammerbacher A."/>
            <person name="Kikkert J.R."/>
            <person name="Li Y."/>
            <person name="Li H."/>
            <person name="Li K."/>
            <person name="Li Q."/>
            <person name="Liu X."/>
            <person name="Ma X."/>
            <person name="Naidoo K."/>
            <person name="Pethybridge S.J."/>
            <person name="Sun J."/>
            <person name="Steenkamp E.T."/>
            <person name="van der Nest M.A."/>
            <person name="van Wyk S."/>
            <person name="Wingfield M.J."/>
            <person name="Xiong C."/>
            <person name="Yue Q."/>
            <person name="Zhang X."/>
        </authorList>
    </citation>
    <scope>NUCLEOTIDE SEQUENCE [LARGE SCALE GENOMIC DNA]</scope>
    <source>
        <strain evidence="20 21">DSM 5745</strain>
    </source>
</reference>
<keyword evidence="9" id="KW-0804">Transcription</keyword>
<dbReference type="OrthoDB" id="498543at2759"/>
<sequence length="933" mass="101413">MVVLLPALASLLFASDAVARPAPAKQGIRAPAHRYIPSNNIVSRDTGAVYHIWNGGGWILPVLVGGQQVFLNIDTGSSDLWTASTLMPEDQQITVTRGSVYNPNNSSTSREVEGYSFGLAYADGSGASGPMYRDTVNIGGAIVPDFALGVCDDLRYGEGSDGTRDTAGPVGLGFGKLNSIRPNPQCTFMECLEPYVPEPIFGTAFKLNNTGFINFGYSDPEAYTGPFTEVPVANTSSGNEGQWMSLGVSFGSGGDLFDADPLDMDFDSGTASLSVSSDIAAAYWALVEGADDSSGSWEYPCGTELPDLDFVFSNVTRGPSTVTIPGQNLKNGDGTTGMCGTWMNVVDGRGNAGVPFYISKESFDNIYLDLSKQSGKCKLAETGLGWRPAGGGDTFTLDSSNIGAAQWSKAAKGFELKILSRSSGVIQLDGFDQEDFERLSKAFKIWYGINVETREHALRGWNWGKAEFTKAELAFNVQNRPAFEVPYSEISNTNLAGKNEVAVELSLSVDPNDSKPAGSTKNRGRKAAAGPDELVEMRFYIPGTAVKTENGIKEENADEKDGEEGGENGEEQNAANLFYELLMEKAEIGDVAGDTFATFLDVLHLTPRGRFDIDMYESSFRLRGKTYDYKIQYSSIKKFFLLPKNDDTHTLIVLGLEPPLRQGQTRYPFLVMQLKLDEEISLELNMTDELLESRYKDKLESRYEEPIHQVVTKVFRGLSGKKVIMPSKDFVSHHGHSGVKCSIKANEGLLYFLDKSLIFVPKPATYIQMENVAVVTMSRVGGAISASRTFDITVSLKAGMGEHQFSNINREEQQPLEEFFKAKNIRIKNEMSDDTNALMAAALDNDMMSSDDEAGARPDRGSADEDEESVDEDFHADSDSDVAEEYDSAHESSGSGSDAEMDDASDAGGDEDGDGDADMSEEERPKKKSKTGK</sequence>
<protein>
    <recommendedName>
        <fullName evidence="4">FACT complex subunit POB3</fullName>
    </recommendedName>
    <alternativeName>
        <fullName evidence="15">FACT complex subunit pob3</fullName>
    </alternativeName>
    <alternativeName>
        <fullName evidence="13 16">Facilitates Chromatin transcription complex subunit POB3</fullName>
    </alternativeName>
</protein>
<dbReference type="PRINTS" id="PR00887">
    <property type="entry name" value="SSRCOGNITION"/>
</dbReference>
<dbReference type="Gene3D" id="2.30.29.150">
    <property type="match status" value="1"/>
</dbReference>
<feature type="signal peptide" evidence="18">
    <location>
        <begin position="1"/>
        <end position="19"/>
    </location>
</feature>
<dbReference type="STRING" id="1810919.A0A3D8SBQ7"/>
<dbReference type="InterPro" id="IPR035417">
    <property type="entry name" value="SSRP1/POB3_N"/>
</dbReference>
<comment type="caution">
    <text evidence="20">The sequence shown here is derived from an EMBL/GenBank/DDBJ whole genome shotgun (WGS) entry which is preliminary data.</text>
</comment>
<dbReference type="Pfam" id="PF17292">
    <property type="entry name" value="POB3_N"/>
    <property type="match status" value="1"/>
</dbReference>
<evidence type="ECO:0000256" key="3">
    <source>
        <dbReference type="ARBA" id="ARBA00010060"/>
    </source>
</evidence>
<dbReference type="CDD" id="cd13230">
    <property type="entry name" value="PH1_SSRP1-like"/>
    <property type="match status" value="1"/>
</dbReference>
<evidence type="ECO:0000256" key="8">
    <source>
        <dbReference type="ARBA" id="ARBA00023015"/>
    </source>
</evidence>
<evidence type="ECO:0000256" key="16">
    <source>
        <dbReference type="ARBA" id="ARBA00077299"/>
    </source>
</evidence>
<dbReference type="PANTHER" id="PTHR45849">
    <property type="entry name" value="FACT COMPLEX SUBUNIT SSRP1"/>
    <property type="match status" value="1"/>
</dbReference>
<dbReference type="GO" id="GO:0035101">
    <property type="term" value="C:FACT complex"/>
    <property type="evidence" value="ECO:0007669"/>
    <property type="project" value="TreeGrafter"/>
</dbReference>
<dbReference type="AlphaFoldDB" id="A0A3D8SBQ7"/>
<dbReference type="GO" id="GO:0006281">
    <property type="term" value="P:DNA repair"/>
    <property type="evidence" value="ECO:0007669"/>
    <property type="project" value="UniProtKB-KW"/>
</dbReference>
<evidence type="ECO:0000256" key="11">
    <source>
        <dbReference type="ARBA" id="ARBA00023242"/>
    </source>
</evidence>
<dbReference type="GO" id="GO:0003677">
    <property type="term" value="F:DNA binding"/>
    <property type="evidence" value="ECO:0007669"/>
    <property type="project" value="InterPro"/>
</dbReference>
<keyword evidence="6" id="KW-0235">DNA replication</keyword>
<dbReference type="InterPro" id="IPR000969">
    <property type="entry name" value="SSRP1/POB3"/>
</dbReference>
<dbReference type="GO" id="GO:0031491">
    <property type="term" value="F:nucleosome binding"/>
    <property type="evidence" value="ECO:0007669"/>
    <property type="project" value="TreeGrafter"/>
</dbReference>
<dbReference type="Pfam" id="PF08512">
    <property type="entry name" value="Rttp106-like_middle"/>
    <property type="match status" value="1"/>
</dbReference>
<feature type="compositionally biased region" description="Acidic residues" evidence="17">
    <location>
        <begin position="899"/>
        <end position="921"/>
    </location>
</feature>
<dbReference type="FunFam" id="2.30.29.30:FF:000310">
    <property type="entry name" value="FACT complex subunit POB3"/>
    <property type="match status" value="1"/>
</dbReference>
<comment type="subunit">
    <text evidence="14">Forms a stable heterodimer with SPT16. The SPT16-POB3 dimer weakly associates with multiple molecules of NHP6 to form the FACT complex.</text>
</comment>
<evidence type="ECO:0000259" key="19">
    <source>
        <dbReference type="PROSITE" id="PS51767"/>
    </source>
</evidence>
<comment type="function">
    <text evidence="12">Component of the FACT complex, a general chromatin factor that acts to reorganize nucleosomes. The FACT complex is involved in multiple processes that require DNA as a template such as mRNA elongation, DNA replication and DNA repair. During transcription elongation the FACT complex acts as a histone chaperone that both destabilizes and restores nucleosomal structure. It facilitates the passage of RNA polymerase II and transcription by promoting the dissociation of one histone H2A-H2B dimer from the nucleosome, then subsequently promotes the reestablishment of the nucleosome following the passage of RNA polymerase II.</text>
</comment>
<evidence type="ECO:0000256" key="17">
    <source>
        <dbReference type="SAM" id="MobiDB-lite"/>
    </source>
</evidence>
<proteinExistence type="inferred from homology"/>
<dbReference type="GeneID" id="38114446"/>
<dbReference type="Pfam" id="PF00026">
    <property type="entry name" value="Asp"/>
    <property type="match status" value="1"/>
</dbReference>
<dbReference type="FunFam" id="2.30.29.150:FF:000001">
    <property type="entry name" value="Fact complex subunit ssrp1"/>
    <property type="match status" value="1"/>
</dbReference>
<dbReference type="FunFam" id="2.30.29.30:FF:000146">
    <property type="entry name" value="FACT complex subunit POB3"/>
    <property type="match status" value="1"/>
</dbReference>
<dbReference type="InterPro" id="IPR033121">
    <property type="entry name" value="PEPTIDASE_A1"/>
</dbReference>
<dbReference type="PROSITE" id="PS51767">
    <property type="entry name" value="PEPTIDASE_A1"/>
    <property type="match status" value="1"/>
</dbReference>
<gene>
    <name evidence="20" type="ORF">DSM5745_04076</name>
</gene>
<evidence type="ECO:0000256" key="6">
    <source>
        <dbReference type="ARBA" id="ARBA00022705"/>
    </source>
</evidence>
<evidence type="ECO:0000256" key="15">
    <source>
        <dbReference type="ARBA" id="ARBA00074215"/>
    </source>
</evidence>
<dbReference type="Gene3D" id="2.30.29.30">
    <property type="entry name" value="Pleckstrin-homology domain (PH domain)/Phosphotyrosine-binding domain (PTB)"/>
    <property type="match status" value="2"/>
</dbReference>
<dbReference type="GO" id="GO:0006260">
    <property type="term" value="P:DNA replication"/>
    <property type="evidence" value="ECO:0007669"/>
    <property type="project" value="UniProtKB-KW"/>
</dbReference>
<feature type="region of interest" description="Disordered" evidence="17">
    <location>
        <begin position="507"/>
        <end position="529"/>
    </location>
</feature>
<feature type="region of interest" description="Disordered" evidence="17">
    <location>
        <begin position="847"/>
        <end position="933"/>
    </location>
</feature>
<dbReference type="InterPro" id="IPR038167">
    <property type="entry name" value="SSRP1_sf"/>
</dbReference>
<keyword evidence="5" id="KW-0158">Chromosome</keyword>
<keyword evidence="8" id="KW-0805">Transcription regulation</keyword>
<evidence type="ECO:0000256" key="12">
    <source>
        <dbReference type="ARBA" id="ARBA00025370"/>
    </source>
</evidence>
<dbReference type="InterPro" id="IPR013719">
    <property type="entry name" value="RTT106/SPT16-like_middle_dom"/>
</dbReference>
<keyword evidence="10" id="KW-0234">DNA repair</keyword>
<evidence type="ECO:0000313" key="21">
    <source>
        <dbReference type="Proteomes" id="UP000256690"/>
    </source>
</evidence>
<dbReference type="InterPro" id="IPR024954">
    <property type="entry name" value="SSRP1_DD"/>
</dbReference>
<dbReference type="InterPro" id="IPR050454">
    <property type="entry name" value="RTT106/SSRP1_HistChap/FACT"/>
</dbReference>
<dbReference type="Pfam" id="PF03531">
    <property type="entry name" value="SSrecog"/>
    <property type="match status" value="1"/>
</dbReference>
<dbReference type="Gene3D" id="2.40.70.10">
    <property type="entry name" value="Acid Proteases"/>
    <property type="match status" value="2"/>
</dbReference>
<dbReference type="SUPFAM" id="SSF50729">
    <property type="entry name" value="PH domain-like"/>
    <property type="match status" value="1"/>
</dbReference>
<feature type="chain" id="PRO_5017676322" description="FACT complex subunit POB3" evidence="18">
    <location>
        <begin position="20"/>
        <end position="933"/>
    </location>
</feature>
<evidence type="ECO:0000256" key="1">
    <source>
        <dbReference type="ARBA" id="ARBA00004123"/>
    </source>
</evidence>
<dbReference type="EMBL" id="PVWQ01000004">
    <property type="protein sequence ID" value="RDW83750.1"/>
    <property type="molecule type" value="Genomic_DNA"/>
</dbReference>
<name>A0A3D8SBQ7_9EURO</name>
<dbReference type="SUPFAM" id="SSF50630">
    <property type="entry name" value="Acid proteases"/>
    <property type="match status" value="1"/>
</dbReference>
<dbReference type="InterPro" id="IPR011993">
    <property type="entry name" value="PH-like_dom_sf"/>
</dbReference>
<feature type="domain" description="Peptidase A1" evidence="19">
    <location>
        <begin position="58"/>
        <end position="380"/>
    </location>
</feature>
<dbReference type="Pfam" id="PF21103">
    <property type="entry name" value="PH1_SSRP1-like"/>
    <property type="match status" value="1"/>
</dbReference>
<feature type="region of interest" description="Disordered" evidence="17">
    <location>
        <begin position="550"/>
        <end position="570"/>
    </location>
</feature>
<evidence type="ECO:0000256" key="7">
    <source>
        <dbReference type="ARBA" id="ARBA00022763"/>
    </source>
</evidence>
<evidence type="ECO:0000256" key="18">
    <source>
        <dbReference type="SAM" id="SignalP"/>
    </source>
</evidence>
<evidence type="ECO:0000256" key="10">
    <source>
        <dbReference type="ARBA" id="ARBA00023204"/>
    </source>
</evidence>
<dbReference type="CDD" id="cd13231">
    <property type="entry name" value="PH2_SSRP1-like"/>
    <property type="match status" value="1"/>
</dbReference>
<dbReference type="InterPro" id="IPR048993">
    <property type="entry name" value="SSRP1-like_PH1"/>
</dbReference>
<evidence type="ECO:0000256" key="14">
    <source>
        <dbReference type="ARBA" id="ARBA00063925"/>
    </source>
</evidence>
<dbReference type="GO" id="GO:0042393">
    <property type="term" value="F:histone binding"/>
    <property type="evidence" value="ECO:0007669"/>
    <property type="project" value="TreeGrafter"/>
</dbReference>
<evidence type="ECO:0000256" key="9">
    <source>
        <dbReference type="ARBA" id="ARBA00023163"/>
    </source>
</evidence>
<dbReference type="CDD" id="cd13229">
    <property type="entry name" value="PH_TFIIH"/>
    <property type="match status" value="1"/>
</dbReference>
<dbReference type="SMART" id="SM01287">
    <property type="entry name" value="Rtt106"/>
    <property type="match status" value="1"/>
</dbReference>
<accession>A0A3D8SBQ7</accession>
<keyword evidence="7" id="KW-0227">DNA damage</keyword>
<dbReference type="InterPro" id="IPR021109">
    <property type="entry name" value="Peptidase_aspartic_dom_sf"/>
</dbReference>
<evidence type="ECO:0000256" key="2">
    <source>
        <dbReference type="ARBA" id="ARBA00004286"/>
    </source>
</evidence>
<keyword evidence="21" id="KW-1185">Reference proteome</keyword>
<comment type="similarity">
    <text evidence="3">Belongs to the SSRP1 family.</text>
</comment>
<feature type="compositionally biased region" description="Acidic residues" evidence="17">
    <location>
        <begin position="556"/>
        <end position="570"/>
    </location>
</feature>
<dbReference type="Proteomes" id="UP000256690">
    <property type="component" value="Unassembled WGS sequence"/>
</dbReference>
<keyword evidence="18" id="KW-0732">Signal</keyword>
<keyword evidence="11" id="KW-0539">Nucleus</keyword>
<dbReference type="RefSeq" id="XP_026605088.1">
    <property type="nucleotide sequence ID" value="XM_026746092.1"/>
</dbReference>
<feature type="compositionally biased region" description="Basic and acidic residues" evidence="17">
    <location>
        <begin position="854"/>
        <end position="863"/>
    </location>
</feature>
<dbReference type="Gene3D" id="2.30.29.220">
    <property type="entry name" value="Structure-specific recognition protein (SSRP1)"/>
    <property type="match status" value="1"/>
</dbReference>
<dbReference type="FunFam" id="2.30.29.220:FF:000003">
    <property type="entry name" value="FACT complex subunit POB3"/>
    <property type="match status" value="1"/>
</dbReference>